<reference evidence="1" key="1">
    <citation type="submission" date="2020-04" db="EMBL/GenBank/DDBJ databases">
        <authorList>
            <person name="Chiriac C."/>
            <person name="Salcher M."/>
            <person name="Ghai R."/>
            <person name="Kavagutti S V."/>
        </authorList>
    </citation>
    <scope>NUCLEOTIDE SEQUENCE</scope>
</reference>
<accession>A0A6J5LJV2</accession>
<name>A0A6J5LJV2_9CAUD</name>
<protein>
    <submittedName>
        <fullName evidence="1">Uncharacterized protein</fullName>
    </submittedName>
</protein>
<dbReference type="EMBL" id="LR796277">
    <property type="protein sequence ID" value="CAB4133842.1"/>
    <property type="molecule type" value="Genomic_DNA"/>
</dbReference>
<proteinExistence type="predicted"/>
<evidence type="ECO:0000313" key="1">
    <source>
        <dbReference type="EMBL" id="CAB4133842.1"/>
    </source>
</evidence>
<gene>
    <name evidence="1" type="ORF">UFOVP264_39</name>
</gene>
<sequence>MALIQLDFFEPTETSVLKAEFKTVKESCDRVRKKQFAEIGALKKDIAELKELVNLLVANICKG</sequence>
<organism evidence="1">
    <name type="scientific">uncultured Caudovirales phage</name>
    <dbReference type="NCBI Taxonomy" id="2100421"/>
    <lineage>
        <taxon>Viruses</taxon>
        <taxon>Duplodnaviria</taxon>
        <taxon>Heunggongvirae</taxon>
        <taxon>Uroviricota</taxon>
        <taxon>Caudoviricetes</taxon>
        <taxon>Peduoviridae</taxon>
        <taxon>Maltschvirus</taxon>
        <taxon>Maltschvirus maltsch</taxon>
    </lineage>
</organism>